<gene>
    <name evidence="2" type="ORF">Scani_02510</name>
</gene>
<name>A0A640RXN8_9ACTN</name>
<evidence type="ECO:0000313" key="2">
    <source>
        <dbReference type="EMBL" id="GFE03983.1"/>
    </source>
</evidence>
<dbReference type="Proteomes" id="UP000435837">
    <property type="component" value="Unassembled WGS sequence"/>
</dbReference>
<feature type="region of interest" description="Disordered" evidence="1">
    <location>
        <begin position="1"/>
        <end position="24"/>
    </location>
</feature>
<reference evidence="2 3" key="1">
    <citation type="submission" date="2019-12" db="EMBL/GenBank/DDBJ databases">
        <title>Whole genome shotgun sequence of Streptomyces caniferus NBRC 15389.</title>
        <authorList>
            <person name="Ichikawa N."/>
            <person name="Kimura A."/>
            <person name="Kitahashi Y."/>
            <person name="Komaki H."/>
            <person name="Tamura T."/>
        </authorList>
    </citation>
    <scope>NUCLEOTIDE SEQUENCE [LARGE SCALE GENOMIC DNA]</scope>
    <source>
        <strain evidence="2 3">NBRC 15389</strain>
    </source>
</reference>
<protein>
    <submittedName>
        <fullName evidence="2">Uncharacterized protein</fullName>
    </submittedName>
</protein>
<feature type="region of interest" description="Disordered" evidence="1">
    <location>
        <begin position="64"/>
        <end position="85"/>
    </location>
</feature>
<accession>A0A640RXN8</accession>
<sequence length="85" mass="8989">MPDPEPEPEPDPEPEPEPEPVPVPAVLPFVARAEVYLTMSPPIPPVSPDIRQLPKEPGFCAHKGLSRPLSGAAVPRKSLGIPASA</sequence>
<proteinExistence type="predicted"/>
<evidence type="ECO:0000313" key="3">
    <source>
        <dbReference type="Proteomes" id="UP000435837"/>
    </source>
</evidence>
<dbReference type="EMBL" id="BLIN01000001">
    <property type="protein sequence ID" value="GFE03983.1"/>
    <property type="molecule type" value="Genomic_DNA"/>
</dbReference>
<comment type="caution">
    <text evidence="2">The sequence shown here is derived from an EMBL/GenBank/DDBJ whole genome shotgun (WGS) entry which is preliminary data.</text>
</comment>
<feature type="compositionally biased region" description="Acidic residues" evidence="1">
    <location>
        <begin position="1"/>
        <end position="18"/>
    </location>
</feature>
<dbReference type="AlphaFoldDB" id="A0A640RXN8"/>
<organism evidence="2 3">
    <name type="scientific">Streptomyces caniferus</name>
    <dbReference type="NCBI Taxonomy" id="285557"/>
    <lineage>
        <taxon>Bacteria</taxon>
        <taxon>Bacillati</taxon>
        <taxon>Actinomycetota</taxon>
        <taxon>Actinomycetes</taxon>
        <taxon>Kitasatosporales</taxon>
        <taxon>Streptomycetaceae</taxon>
        <taxon>Streptomyces</taxon>
    </lineage>
</organism>
<evidence type="ECO:0000256" key="1">
    <source>
        <dbReference type="SAM" id="MobiDB-lite"/>
    </source>
</evidence>